<feature type="transmembrane region" description="Helical" evidence="11">
    <location>
        <begin position="243"/>
        <end position="270"/>
    </location>
</feature>
<keyword evidence="6 11" id="KW-1133">Transmembrane helix</keyword>
<evidence type="ECO:0000256" key="8">
    <source>
        <dbReference type="ARBA" id="ARBA00023180"/>
    </source>
</evidence>
<keyword evidence="7 9" id="KW-0472">Membrane</keyword>
<evidence type="ECO:0000256" key="9">
    <source>
        <dbReference type="PROSITE-ProRule" id="PRU00205"/>
    </source>
</evidence>
<evidence type="ECO:0000256" key="3">
    <source>
        <dbReference type="ARBA" id="ARBA00022679"/>
    </source>
</evidence>
<dbReference type="PROSITE" id="PS50922">
    <property type="entry name" value="TLC"/>
    <property type="match status" value="1"/>
</dbReference>
<comment type="similarity">
    <text evidence="2">Belongs to the sphingosine N-acyltransferase family.</text>
</comment>
<feature type="transmembrane region" description="Helical" evidence="11">
    <location>
        <begin position="123"/>
        <end position="140"/>
    </location>
</feature>
<evidence type="ECO:0000256" key="6">
    <source>
        <dbReference type="ARBA" id="ARBA00022989"/>
    </source>
</evidence>
<organism evidence="13 14">
    <name type="scientific">Fusarium kuroshium</name>
    <dbReference type="NCBI Taxonomy" id="2010991"/>
    <lineage>
        <taxon>Eukaryota</taxon>
        <taxon>Fungi</taxon>
        <taxon>Dikarya</taxon>
        <taxon>Ascomycota</taxon>
        <taxon>Pezizomycotina</taxon>
        <taxon>Sordariomycetes</taxon>
        <taxon>Hypocreomycetidae</taxon>
        <taxon>Hypocreales</taxon>
        <taxon>Nectriaceae</taxon>
        <taxon>Fusarium</taxon>
        <taxon>Fusarium solani species complex</taxon>
    </lineage>
</organism>
<evidence type="ECO:0000313" key="14">
    <source>
        <dbReference type="Proteomes" id="UP000277212"/>
    </source>
</evidence>
<gene>
    <name evidence="13" type="ORF">CDV36_013735</name>
</gene>
<feature type="domain" description="TLC" evidence="12">
    <location>
        <begin position="158"/>
        <end position="374"/>
    </location>
</feature>
<sequence length="402" mass="46903">MEERASVQILPAVTSVSQLDLSEARTTCHRKTSSIDTGRTLAHHKMSSRKRRRRHSSLSYRVKRFILRYTWAFPLAAISAFIFVYSLNPSESNPVHKFLFPSYPVGPETPGGPIKYAKGRDDFAFVFFYIIFFSFTREFVMQEVLRPLARYWGLASRGKQTRFMEQAYAIVYFIFIAPLGLYIMKGTPVWFFNTRGMYEDFPHKTLTGDLKFYYLFQAAYWAQQAIVLVLGMEKPRKDANEMILHHIVTLSLIGLSYRFHFTHIGIAVYITHDISDLFLAVSKVLNYLKSPITVPFYVTFMGVWIYMRHYINLRIIYSLFTEYKTVGPYELNWETEQYKCPLAQAITSTLLIALQSLNLVWLYYVLRVAYRITVYNEQRDARSDDEASDAEVEKPMEKAKAT</sequence>
<comment type="subcellular location">
    <subcellularLocation>
        <location evidence="1">Endoplasmic reticulum membrane</location>
        <topology evidence="1">Multi-pass membrane protein</topology>
    </subcellularLocation>
</comment>
<reference evidence="13 14" key="1">
    <citation type="submission" date="2017-06" db="EMBL/GenBank/DDBJ databases">
        <title>Comparative genomic analysis of Ambrosia Fusariam Clade fungi.</title>
        <authorList>
            <person name="Stajich J.E."/>
            <person name="Carrillo J."/>
            <person name="Kijimoto T."/>
            <person name="Eskalen A."/>
            <person name="O'Donnell K."/>
            <person name="Kasson M."/>
        </authorList>
    </citation>
    <scope>NUCLEOTIDE SEQUENCE [LARGE SCALE GENOMIC DNA]</scope>
    <source>
        <strain evidence="13">UCR3666</strain>
    </source>
</reference>
<evidence type="ECO:0000256" key="2">
    <source>
        <dbReference type="ARBA" id="ARBA00009808"/>
    </source>
</evidence>
<dbReference type="PIRSF" id="PIRSF005225">
    <property type="entry name" value="LAG1_LAC1"/>
    <property type="match status" value="1"/>
</dbReference>
<keyword evidence="14" id="KW-1185">Reference proteome</keyword>
<name>A0A3M2RN12_9HYPO</name>
<evidence type="ECO:0000256" key="10">
    <source>
        <dbReference type="SAM" id="MobiDB-lite"/>
    </source>
</evidence>
<dbReference type="GO" id="GO:0046513">
    <property type="term" value="P:ceramide biosynthetic process"/>
    <property type="evidence" value="ECO:0007669"/>
    <property type="project" value="InterPro"/>
</dbReference>
<evidence type="ECO:0000256" key="11">
    <source>
        <dbReference type="SAM" id="Phobius"/>
    </source>
</evidence>
<keyword evidence="8" id="KW-0325">Glycoprotein</keyword>
<evidence type="ECO:0000256" key="5">
    <source>
        <dbReference type="ARBA" id="ARBA00022824"/>
    </source>
</evidence>
<dbReference type="PANTHER" id="PTHR12560:SF11">
    <property type="entry name" value="CERAMIDE SYNTHASE LAC1-RELATED"/>
    <property type="match status" value="1"/>
</dbReference>
<dbReference type="OrthoDB" id="3053196at2759"/>
<evidence type="ECO:0000256" key="7">
    <source>
        <dbReference type="ARBA" id="ARBA00023136"/>
    </source>
</evidence>
<dbReference type="PANTHER" id="PTHR12560">
    <property type="entry name" value="LONGEVITY ASSURANCE FACTOR 1 LAG1"/>
    <property type="match status" value="1"/>
</dbReference>
<dbReference type="STRING" id="2010991.A0A3M2RN12"/>
<feature type="region of interest" description="Disordered" evidence="10">
    <location>
        <begin position="381"/>
        <end position="402"/>
    </location>
</feature>
<feature type="transmembrane region" description="Helical" evidence="11">
    <location>
        <begin position="212"/>
        <end position="231"/>
    </location>
</feature>
<dbReference type="AlphaFoldDB" id="A0A3M2RN12"/>
<dbReference type="GO" id="GO:0050291">
    <property type="term" value="F:sphingosine N-acyltransferase activity"/>
    <property type="evidence" value="ECO:0007669"/>
    <property type="project" value="InterPro"/>
</dbReference>
<feature type="transmembrane region" description="Helical" evidence="11">
    <location>
        <begin position="66"/>
        <end position="87"/>
    </location>
</feature>
<dbReference type="Proteomes" id="UP000277212">
    <property type="component" value="Unassembled WGS sequence"/>
</dbReference>
<keyword evidence="4 9" id="KW-0812">Transmembrane</keyword>
<feature type="transmembrane region" description="Helical" evidence="11">
    <location>
        <begin position="290"/>
        <end position="307"/>
    </location>
</feature>
<dbReference type="Pfam" id="PF03798">
    <property type="entry name" value="TRAM_LAG1_CLN8"/>
    <property type="match status" value="1"/>
</dbReference>
<comment type="caution">
    <text evidence="13">The sequence shown here is derived from an EMBL/GenBank/DDBJ whole genome shotgun (WGS) entry which is preliminary data.</text>
</comment>
<dbReference type="SMART" id="SM00724">
    <property type="entry name" value="TLC"/>
    <property type="match status" value="1"/>
</dbReference>
<dbReference type="InterPro" id="IPR016439">
    <property type="entry name" value="Lag1/Lac1-like"/>
</dbReference>
<evidence type="ECO:0000313" key="13">
    <source>
        <dbReference type="EMBL" id="RMJ06681.1"/>
    </source>
</evidence>
<accession>A0A3M2RN12</accession>
<dbReference type="InterPro" id="IPR006634">
    <property type="entry name" value="TLC-dom"/>
</dbReference>
<feature type="transmembrane region" description="Helical" evidence="11">
    <location>
        <begin position="167"/>
        <end position="192"/>
    </location>
</feature>
<protein>
    <recommendedName>
        <fullName evidence="12">TLC domain-containing protein</fullName>
    </recommendedName>
</protein>
<proteinExistence type="inferred from homology"/>
<keyword evidence="5" id="KW-0256">Endoplasmic reticulum</keyword>
<keyword evidence="3" id="KW-0808">Transferase</keyword>
<evidence type="ECO:0000256" key="1">
    <source>
        <dbReference type="ARBA" id="ARBA00004477"/>
    </source>
</evidence>
<evidence type="ECO:0000259" key="12">
    <source>
        <dbReference type="PROSITE" id="PS50922"/>
    </source>
</evidence>
<dbReference type="EMBL" id="NKUJ01000396">
    <property type="protein sequence ID" value="RMJ06681.1"/>
    <property type="molecule type" value="Genomic_DNA"/>
</dbReference>
<evidence type="ECO:0000256" key="4">
    <source>
        <dbReference type="ARBA" id="ARBA00022692"/>
    </source>
</evidence>
<dbReference type="GO" id="GO:0005789">
    <property type="term" value="C:endoplasmic reticulum membrane"/>
    <property type="evidence" value="ECO:0007669"/>
    <property type="project" value="UniProtKB-SubCell"/>
</dbReference>